<gene>
    <name evidence="1" type="primary">pSV2.59</name>
</gene>
<reference evidence="1" key="1">
    <citation type="journal article" date="2002" name="FEMS Microbiol. Lett.">
        <title>Characterization of the Streptomyces violaceoruber SANK95570 plasmids pSV1 and pSV2.</title>
        <authorList>
            <person name="Spatz K."/>
            <person name="Kohn H."/>
            <person name="Redenbach M."/>
        </authorList>
    </citation>
    <scope>NUCLEOTIDE SEQUENCE</scope>
    <source>
        <strain evidence="1">SANK95570</strain>
        <plasmid evidence="1">pSV2</plasmid>
    </source>
</reference>
<protein>
    <submittedName>
        <fullName evidence="1">Uncharacterized protein</fullName>
    </submittedName>
</protein>
<sequence>MSLRHTSGRPSRSALMARVRHASYQTPARSFSVVASAIRAFQCFARFCVCRGVLNPALPSGSSR</sequence>
<proteinExistence type="predicted"/>
<accession>Q849I1</accession>
<evidence type="ECO:0000313" key="1">
    <source>
        <dbReference type="EMBL" id="AAO50143.1"/>
    </source>
</evidence>
<dbReference type="EMBL" id="AY211023">
    <property type="protein sequence ID" value="AAO50143.1"/>
    <property type="molecule type" value="Genomic_DNA"/>
</dbReference>
<organism evidence="1">
    <name type="scientific">Streptomyces violaceoruber</name>
    <dbReference type="NCBI Taxonomy" id="1935"/>
    <lineage>
        <taxon>Bacteria</taxon>
        <taxon>Bacillati</taxon>
        <taxon>Actinomycetota</taxon>
        <taxon>Actinomycetes</taxon>
        <taxon>Kitasatosporales</taxon>
        <taxon>Streptomycetaceae</taxon>
        <taxon>Streptomyces</taxon>
        <taxon>Streptomyces violaceoruber group</taxon>
    </lineage>
</organism>
<reference evidence="1" key="2">
    <citation type="submission" date="2002-12" db="EMBL/GenBank/DDBJ databases">
        <title>Complete nucleotide sequence of the linear plasmid pSV2 from Streptomyces violaceoruber SANK95570.</title>
        <authorList>
            <person name="Spatz K."/>
            <person name="Scholz C.J."/>
            <person name="Redenbach M."/>
        </authorList>
    </citation>
    <scope>NUCLEOTIDE SEQUENCE</scope>
    <source>
        <strain evidence="1">SANK95570</strain>
        <plasmid evidence="1">pSV2</plasmid>
    </source>
</reference>
<name>Q849I1_STRVN</name>
<dbReference type="AlphaFoldDB" id="Q849I1"/>
<keyword evidence="1" id="KW-0614">Plasmid</keyword>
<geneLocation type="plasmid" evidence="1">
    <name>pSV2</name>
</geneLocation>